<dbReference type="PANTHER" id="PTHR47691:SF3">
    <property type="entry name" value="HTH-TYPE TRANSCRIPTIONAL REGULATOR RV0890C-RELATED"/>
    <property type="match status" value="1"/>
</dbReference>
<name>A0ABR7LAS6_9PSEU</name>
<dbReference type="PRINTS" id="PR00038">
    <property type="entry name" value="HTHLUXR"/>
</dbReference>
<protein>
    <submittedName>
        <fullName evidence="2">AAA family ATPase</fullName>
    </submittedName>
</protein>
<dbReference type="CDD" id="cd06170">
    <property type="entry name" value="LuxR_C_like"/>
    <property type="match status" value="1"/>
</dbReference>
<dbReference type="InterPro" id="IPR058852">
    <property type="entry name" value="HTH_77"/>
</dbReference>
<dbReference type="Gene3D" id="3.40.50.300">
    <property type="entry name" value="P-loop containing nucleotide triphosphate hydrolases"/>
    <property type="match status" value="1"/>
</dbReference>
<dbReference type="PROSITE" id="PS50043">
    <property type="entry name" value="HTH_LUXR_2"/>
    <property type="match status" value="1"/>
</dbReference>
<dbReference type="EMBL" id="JABVED010000012">
    <property type="protein sequence ID" value="MBC6449795.1"/>
    <property type="molecule type" value="Genomic_DNA"/>
</dbReference>
<dbReference type="InterPro" id="IPR027417">
    <property type="entry name" value="P-loop_NTPase"/>
</dbReference>
<dbReference type="SUPFAM" id="SSF48452">
    <property type="entry name" value="TPR-like"/>
    <property type="match status" value="1"/>
</dbReference>
<dbReference type="InterPro" id="IPR000792">
    <property type="entry name" value="Tscrpt_reg_LuxR_C"/>
</dbReference>
<dbReference type="Gene3D" id="1.25.40.10">
    <property type="entry name" value="Tetratricopeptide repeat domain"/>
    <property type="match status" value="1"/>
</dbReference>
<dbReference type="PRINTS" id="PR00364">
    <property type="entry name" value="DISEASERSIST"/>
</dbReference>
<dbReference type="InterPro" id="IPR049945">
    <property type="entry name" value="AAA_22"/>
</dbReference>
<dbReference type="InterPro" id="IPR036388">
    <property type="entry name" value="WH-like_DNA-bd_sf"/>
</dbReference>
<sequence length="778" mass="84181">MTRQDQPRLPVDVTSFVGRGPEVAEIRLLLGESRLVTLTGPGGVGKTRLALRVAEQLRRTFGGRVRLVELAELRDPALLAHTVAAQLDVADPTHGNVADALLEHLADAHVLLVLDNCEHLVDAVAKLVDRITRAAPRVHVLATSRESLGVVGEAGFVVPPLAVPDPEAATSAAEVLRYDGTTLLIDRARAVRSDFHVDEHNYAAVAALCRWLDGIPLAIELAAVRLRSLTAEEIVDRLGDRFRLLTLGRRLGPARHQTLQATVEWSHALCNPAERAMWARAALFSGGFELDAVEAVVVGDDLPAAVVIDVLDSLVDKSILSAEGGEQTRYVMLETLRDFGMRQLGDDEMAALRRRHRDFYAGLLATLRLQYLAGAGEAAAARGLRERGNLRAALEFCATEPGEARAGMRMAAAMLTYWSAKASAEGARWLDRLLAADPTPSRERAQALCDRAWLPILRAGQSATGFLDEAEQVIDELGLHSALESILIQRSRAALHLFAGRPVAATAILARVLDWFENWEPTSEWERAYRPYSMLSCRIVLAHTYSAAGEPRRAEALLREALPIAAEHGHTAQRAVGLWNLGMLRLEDGETAEAAELARESLRLARDLDDQTCVADGLRLLSSIAAAQGDAIHAALLDGATDEIGHANAAMITSGWESDVHARHRAVALGALGQESFDAAYGLGARFTAAEAIAVALDERPARAQRLAKLERPLTRRQNQVADLIAEGKSNREIADALTISVRTAESHVDHILSTLGFSTRTQIATWVASGRGEHPAT</sequence>
<organism evidence="2 3">
    <name type="scientific">Actinokineospora xionganensis</name>
    <dbReference type="NCBI Taxonomy" id="2684470"/>
    <lineage>
        <taxon>Bacteria</taxon>
        <taxon>Bacillati</taxon>
        <taxon>Actinomycetota</taxon>
        <taxon>Actinomycetes</taxon>
        <taxon>Pseudonocardiales</taxon>
        <taxon>Pseudonocardiaceae</taxon>
        <taxon>Actinokineospora</taxon>
    </lineage>
</organism>
<evidence type="ECO:0000259" key="1">
    <source>
        <dbReference type="PROSITE" id="PS50043"/>
    </source>
</evidence>
<dbReference type="InterPro" id="IPR011990">
    <property type="entry name" value="TPR-like_helical_dom_sf"/>
</dbReference>
<dbReference type="SUPFAM" id="SSF46894">
    <property type="entry name" value="C-terminal effector domain of the bipartite response regulators"/>
    <property type="match status" value="1"/>
</dbReference>
<keyword evidence="3" id="KW-1185">Reference proteome</keyword>
<dbReference type="Pfam" id="PF13401">
    <property type="entry name" value="AAA_22"/>
    <property type="match status" value="1"/>
</dbReference>
<dbReference type="PANTHER" id="PTHR47691">
    <property type="entry name" value="REGULATOR-RELATED"/>
    <property type="match status" value="1"/>
</dbReference>
<dbReference type="Gene3D" id="1.10.10.10">
    <property type="entry name" value="Winged helix-like DNA-binding domain superfamily/Winged helix DNA-binding domain"/>
    <property type="match status" value="1"/>
</dbReference>
<dbReference type="Pfam" id="PF25872">
    <property type="entry name" value="HTH_77"/>
    <property type="match status" value="1"/>
</dbReference>
<evidence type="ECO:0000313" key="3">
    <source>
        <dbReference type="Proteomes" id="UP000734823"/>
    </source>
</evidence>
<accession>A0ABR7LAS6</accession>
<dbReference type="SMART" id="SM00421">
    <property type="entry name" value="HTH_LUXR"/>
    <property type="match status" value="1"/>
</dbReference>
<dbReference type="Proteomes" id="UP000734823">
    <property type="component" value="Unassembled WGS sequence"/>
</dbReference>
<feature type="domain" description="HTH luxR-type" evidence="1">
    <location>
        <begin position="707"/>
        <end position="772"/>
    </location>
</feature>
<dbReference type="InterPro" id="IPR016032">
    <property type="entry name" value="Sig_transdc_resp-reg_C-effctor"/>
</dbReference>
<proteinExistence type="predicted"/>
<comment type="caution">
    <text evidence="2">The sequence shown here is derived from an EMBL/GenBank/DDBJ whole genome shotgun (WGS) entry which is preliminary data.</text>
</comment>
<dbReference type="RefSeq" id="WP_187222829.1">
    <property type="nucleotide sequence ID" value="NZ_JABVED010000012.1"/>
</dbReference>
<reference evidence="2 3" key="1">
    <citation type="submission" date="2020-06" db="EMBL/GenBank/DDBJ databases">
        <title>Actinokineospora xiongansis sp. nov., isolated from soil of Baiyangdian.</title>
        <authorList>
            <person name="Zhang X."/>
        </authorList>
    </citation>
    <scope>NUCLEOTIDE SEQUENCE [LARGE SCALE GENOMIC DNA]</scope>
    <source>
        <strain evidence="2 3">HBU206404</strain>
    </source>
</reference>
<dbReference type="SUPFAM" id="SSF52540">
    <property type="entry name" value="P-loop containing nucleoside triphosphate hydrolases"/>
    <property type="match status" value="1"/>
</dbReference>
<gene>
    <name evidence="2" type="ORF">GPZ80_21790</name>
</gene>
<evidence type="ECO:0000313" key="2">
    <source>
        <dbReference type="EMBL" id="MBC6449795.1"/>
    </source>
</evidence>
<dbReference type="Pfam" id="PF00196">
    <property type="entry name" value="GerE"/>
    <property type="match status" value="1"/>
</dbReference>